<keyword evidence="2" id="KW-1185">Reference proteome</keyword>
<dbReference type="PANTHER" id="PTHR47074">
    <property type="entry name" value="BNAC02G40300D PROTEIN"/>
    <property type="match status" value="1"/>
</dbReference>
<accession>A0A7J9MCF7</accession>
<gene>
    <name evidence="1" type="ORF">Goshw_018536</name>
</gene>
<dbReference type="InterPro" id="IPR052929">
    <property type="entry name" value="RNase_H-like_EbsB-rel"/>
</dbReference>
<name>A0A7J9MCF7_GOSSC</name>
<dbReference type="Proteomes" id="UP000593576">
    <property type="component" value="Unassembled WGS sequence"/>
</dbReference>
<feature type="non-terminal residue" evidence="1">
    <location>
        <position position="283"/>
    </location>
</feature>
<comment type="caution">
    <text evidence="1">The sequence shown here is derived from an EMBL/GenBank/DDBJ whole genome shotgun (WGS) entry which is preliminary data.</text>
</comment>
<evidence type="ECO:0000313" key="1">
    <source>
        <dbReference type="EMBL" id="MBA0868762.1"/>
    </source>
</evidence>
<evidence type="ECO:0008006" key="3">
    <source>
        <dbReference type="Google" id="ProtNLM"/>
    </source>
</evidence>
<organism evidence="1 2">
    <name type="scientific">Gossypium schwendimanii</name>
    <name type="common">Cotton</name>
    <dbReference type="NCBI Taxonomy" id="34291"/>
    <lineage>
        <taxon>Eukaryota</taxon>
        <taxon>Viridiplantae</taxon>
        <taxon>Streptophyta</taxon>
        <taxon>Embryophyta</taxon>
        <taxon>Tracheophyta</taxon>
        <taxon>Spermatophyta</taxon>
        <taxon>Magnoliopsida</taxon>
        <taxon>eudicotyledons</taxon>
        <taxon>Gunneridae</taxon>
        <taxon>Pentapetalae</taxon>
        <taxon>rosids</taxon>
        <taxon>malvids</taxon>
        <taxon>Malvales</taxon>
        <taxon>Malvaceae</taxon>
        <taxon>Malvoideae</taxon>
        <taxon>Gossypium</taxon>
    </lineage>
</organism>
<dbReference type="EMBL" id="JABFAF010000010">
    <property type="protein sequence ID" value="MBA0868762.1"/>
    <property type="molecule type" value="Genomic_DNA"/>
</dbReference>
<dbReference type="PANTHER" id="PTHR47074:SF48">
    <property type="entry name" value="POLYNUCLEOTIDYL TRANSFERASE, RIBONUCLEASE H-LIKE SUPERFAMILY PROTEIN"/>
    <property type="match status" value="1"/>
</dbReference>
<sequence length="283" mass="32586">MSIVHAVKAFESEFGWKIGDGMIARTSFSGIQDGRVRDLWRSNSCEWGGDRVKDLYSEGMSAHICALSIMGFGPHRLLWRTIWKLYVLLKIHIFAWKDATHLLDLKAFENLITVSWNIWNNGNNDLFHRKEEDARLIWEQARTLVDDFRNFSSSHVTINPRPLMSHIWVKRLIDVIKINVDATIHDTVVGIEIIAQDSDGFVLDGHVVYLDYKVDVQWAEAKALREGIVWARDNNVARAIFKTKKYRSIRVISIGTLELKIKHRVSEDSSIEFQIKHGGECSL</sequence>
<evidence type="ECO:0000313" key="2">
    <source>
        <dbReference type="Proteomes" id="UP000593576"/>
    </source>
</evidence>
<proteinExistence type="predicted"/>
<dbReference type="AlphaFoldDB" id="A0A7J9MCF7"/>
<dbReference type="OrthoDB" id="976093at2759"/>
<protein>
    <recommendedName>
        <fullName evidence="3">RNase H type-1 domain-containing protein</fullName>
    </recommendedName>
</protein>
<reference evidence="1 2" key="1">
    <citation type="journal article" date="2019" name="Genome Biol. Evol.">
        <title>Insights into the evolution of the New World diploid cottons (Gossypium, subgenus Houzingenia) based on genome sequencing.</title>
        <authorList>
            <person name="Grover C.E."/>
            <person name="Arick M.A. 2nd"/>
            <person name="Thrash A."/>
            <person name="Conover J.L."/>
            <person name="Sanders W.S."/>
            <person name="Peterson D.G."/>
            <person name="Frelichowski J.E."/>
            <person name="Scheffler J.A."/>
            <person name="Scheffler B.E."/>
            <person name="Wendel J.F."/>
        </authorList>
    </citation>
    <scope>NUCLEOTIDE SEQUENCE [LARGE SCALE GENOMIC DNA]</scope>
    <source>
        <strain evidence="1">1</strain>
        <tissue evidence="1">Leaf</tissue>
    </source>
</reference>